<dbReference type="OrthoDB" id="645173at2"/>
<dbReference type="STRING" id="407022.SAMN05661044_03723"/>
<keyword evidence="5" id="KW-1185">Reference proteome</keyword>
<dbReference type="Gene3D" id="2.60.120.1440">
    <property type="match status" value="1"/>
</dbReference>
<name>A0A1H7U4K5_OLID1</name>
<gene>
    <name evidence="4" type="ORF">SAMN05661044_03723</name>
</gene>
<protein>
    <submittedName>
        <fullName evidence="4">FecR family protein</fullName>
    </submittedName>
</protein>
<sequence>MDNQNSNITPLLRKYIDNTCKQEELLSLFEYFAVADEEELRLQIRELINKEETIMKEEQDHLQTIKYRLLEQIGKERPEHRSNYLSHYVRYAAAVILVIFITKVLVGYFSKVPTEQQMSSTENRYRTKIFQQQNFSSDVRELKLADGSKVKLYPQSTVLYSESFGKDNRNIELVKGHARFEVEPIPGLPFIVKSNRLLTKVLGTIFDVDLRSKNYADIKLLKGKVVVYSGKDFEKETYLMPGKKLSLNLETGLVDVTAIEKTRSLKKTPTSKFTEPTASLLFRNTTVSETLRTLEKYYNVSIDYEDQDVKNLYFTGNFEEDMPLSTALSIICNMNNLSFDQHGDTVLIKKKTK</sequence>
<dbReference type="InterPro" id="IPR032508">
    <property type="entry name" value="FecR_C"/>
</dbReference>
<evidence type="ECO:0000256" key="1">
    <source>
        <dbReference type="SAM" id="Phobius"/>
    </source>
</evidence>
<reference evidence="5" key="1">
    <citation type="submission" date="2016-10" db="EMBL/GenBank/DDBJ databases">
        <authorList>
            <person name="Varghese N."/>
            <person name="Submissions S."/>
        </authorList>
    </citation>
    <scope>NUCLEOTIDE SEQUENCE [LARGE SCALE GENOMIC DNA]</scope>
    <source>
        <strain evidence="5">DSM 18733</strain>
    </source>
</reference>
<evidence type="ECO:0000313" key="5">
    <source>
        <dbReference type="Proteomes" id="UP000199421"/>
    </source>
</evidence>
<evidence type="ECO:0000259" key="2">
    <source>
        <dbReference type="Pfam" id="PF04773"/>
    </source>
</evidence>
<dbReference type="AlphaFoldDB" id="A0A1H7U4K5"/>
<keyword evidence="1" id="KW-0472">Membrane</keyword>
<dbReference type="Pfam" id="PF04773">
    <property type="entry name" value="FecR"/>
    <property type="match status" value="1"/>
</dbReference>
<dbReference type="PIRSF" id="PIRSF018266">
    <property type="entry name" value="FecR"/>
    <property type="match status" value="1"/>
</dbReference>
<dbReference type="RefSeq" id="WP_093327213.1">
    <property type="nucleotide sequence ID" value="NZ_FOAF01000005.1"/>
</dbReference>
<dbReference type="Pfam" id="PF16344">
    <property type="entry name" value="FecR_C"/>
    <property type="match status" value="1"/>
</dbReference>
<evidence type="ECO:0000259" key="3">
    <source>
        <dbReference type="Pfam" id="PF16344"/>
    </source>
</evidence>
<keyword evidence="1" id="KW-1133">Transmembrane helix</keyword>
<keyword evidence="1" id="KW-0812">Transmembrane</keyword>
<dbReference type="PANTHER" id="PTHR30273:SF2">
    <property type="entry name" value="PROTEIN FECR"/>
    <property type="match status" value="1"/>
</dbReference>
<dbReference type="PANTHER" id="PTHR30273">
    <property type="entry name" value="PERIPLASMIC SIGNAL SENSOR AND SIGMA FACTOR ACTIVATOR FECR-RELATED"/>
    <property type="match status" value="1"/>
</dbReference>
<dbReference type="InterPro" id="IPR012373">
    <property type="entry name" value="Ferrdict_sens_TM"/>
</dbReference>
<dbReference type="Proteomes" id="UP000199421">
    <property type="component" value="Unassembled WGS sequence"/>
</dbReference>
<dbReference type="GO" id="GO:0016989">
    <property type="term" value="F:sigma factor antagonist activity"/>
    <property type="evidence" value="ECO:0007669"/>
    <property type="project" value="TreeGrafter"/>
</dbReference>
<dbReference type="EMBL" id="FOAF01000005">
    <property type="protein sequence ID" value="SEL91608.1"/>
    <property type="molecule type" value="Genomic_DNA"/>
</dbReference>
<accession>A0A1H7U4K5</accession>
<feature type="domain" description="Protein FecR C-terminal" evidence="3">
    <location>
        <begin position="280"/>
        <end position="348"/>
    </location>
</feature>
<feature type="domain" description="FecR protein" evidence="2">
    <location>
        <begin position="139"/>
        <end position="225"/>
    </location>
</feature>
<proteinExistence type="predicted"/>
<organism evidence="4 5">
    <name type="scientific">Olivibacter domesticus</name>
    <name type="common">Pseudosphingobacterium domesticum</name>
    <dbReference type="NCBI Taxonomy" id="407022"/>
    <lineage>
        <taxon>Bacteria</taxon>
        <taxon>Pseudomonadati</taxon>
        <taxon>Bacteroidota</taxon>
        <taxon>Sphingobacteriia</taxon>
        <taxon>Sphingobacteriales</taxon>
        <taxon>Sphingobacteriaceae</taxon>
        <taxon>Olivibacter</taxon>
    </lineage>
</organism>
<dbReference type="InterPro" id="IPR006860">
    <property type="entry name" value="FecR"/>
</dbReference>
<feature type="transmembrane region" description="Helical" evidence="1">
    <location>
        <begin position="88"/>
        <end position="109"/>
    </location>
</feature>
<evidence type="ECO:0000313" key="4">
    <source>
        <dbReference type="EMBL" id="SEL91608.1"/>
    </source>
</evidence>
<dbReference type="Gene3D" id="3.55.50.30">
    <property type="match status" value="1"/>
</dbReference>